<evidence type="ECO:0000313" key="1">
    <source>
        <dbReference type="EMBL" id="PPQ29119.1"/>
    </source>
</evidence>
<dbReference type="AlphaFoldDB" id="A0A2S6N3C7"/>
<organism evidence="1 2">
    <name type="scientific">Rhodoblastus sphagnicola</name>
    <dbReference type="NCBI Taxonomy" id="333368"/>
    <lineage>
        <taxon>Bacteria</taxon>
        <taxon>Pseudomonadati</taxon>
        <taxon>Pseudomonadota</taxon>
        <taxon>Alphaproteobacteria</taxon>
        <taxon>Hyphomicrobiales</taxon>
        <taxon>Rhodoblastaceae</taxon>
        <taxon>Rhodoblastus</taxon>
    </lineage>
</organism>
<comment type="caution">
    <text evidence="1">The sequence shown here is derived from an EMBL/GenBank/DDBJ whole genome shotgun (WGS) entry which is preliminary data.</text>
</comment>
<name>A0A2S6N3C7_9HYPH</name>
<gene>
    <name evidence="1" type="ORF">CCR94_16090</name>
</gene>
<evidence type="ECO:0000313" key="2">
    <source>
        <dbReference type="Proteomes" id="UP000239089"/>
    </source>
</evidence>
<keyword evidence="2" id="KW-1185">Reference proteome</keyword>
<accession>A0A2S6N3C7</accession>
<dbReference type="Proteomes" id="UP000239089">
    <property type="component" value="Unassembled WGS sequence"/>
</dbReference>
<dbReference type="RefSeq" id="WP_104508871.1">
    <property type="nucleotide sequence ID" value="NZ_JACIGC010000040.1"/>
</dbReference>
<reference evidence="1 2" key="1">
    <citation type="journal article" date="2018" name="Arch. Microbiol.">
        <title>New insights into the metabolic potential of the phototrophic purple bacterium Rhodopila globiformis DSM 161(T) from its draft genome sequence and evidence for a vanadium-dependent nitrogenase.</title>
        <authorList>
            <person name="Imhoff J.F."/>
            <person name="Rahn T."/>
            <person name="Kunzel S."/>
            <person name="Neulinger S.C."/>
        </authorList>
    </citation>
    <scope>NUCLEOTIDE SEQUENCE [LARGE SCALE GENOMIC DNA]</scope>
    <source>
        <strain evidence="1 2">DSM 16996</strain>
    </source>
</reference>
<dbReference type="EMBL" id="NHSJ01000098">
    <property type="protein sequence ID" value="PPQ29119.1"/>
    <property type="molecule type" value="Genomic_DNA"/>
</dbReference>
<proteinExistence type="predicted"/>
<sequence length="66" mass="7341">MASIENEFVQLIEINLLFAKAELAGTNSDPSALLRALRHINEALRDIRTHKQGQSRDAKKSIRAVA</sequence>
<dbReference type="OrthoDB" id="9972506at2"/>
<protein>
    <submittedName>
        <fullName evidence="1">Uncharacterized protein</fullName>
    </submittedName>
</protein>